<evidence type="ECO:0000313" key="2">
    <source>
        <dbReference type="EMBL" id="GFR41636.1"/>
    </source>
</evidence>
<reference evidence="2 3" key="1">
    <citation type="journal article" date="2021" name="Sci. Rep.">
        <title>Genome sequencing of the multicellular alga Astrephomene provides insights into convergent evolution of germ-soma differentiation.</title>
        <authorList>
            <person name="Yamashita S."/>
            <person name="Yamamoto K."/>
            <person name="Matsuzaki R."/>
            <person name="Suzuki S."/>
            <person name="Yamaguchi H."/>
            <person name="Hirooka S."/>
            <person name="Minakuchi Y."/>
            <person name="Miyagishima S."/>
            <person name="Kawachi M."/>
            <person name="Toyoda A."/>
            <person name="Nozaki H."/>
        </authorList>
    </citation>
    <scope>NUCLEOTIDE SEQUENCE [LARGE SCALE GENOMIC DNA]</scope>
    <source>
        <strain evidence="2 3">NIES-4017</strain>
    </source>
</reference>
<feature type="region of interest" description="Disordered" evidence="1">
    <location>
        <begin position="47"/>
        <end position="73"/>
    </location>
</feature>
<keyword evidence="3" id="KW-1185">Reference proteome</keyword>
<name>A0AAD3DGY4_9CHLO</name>
<feature type="compositionally biased region" description="Basic residues" evidence="1">
    <location>
        <begin position="56"/>
        <end position="65"/>
    </location>
</feature>
<organism evidence="2 3">
    <name type="scientific">Astrephomene gubernaculifera</name>
    <dbReference type="NCBI Taxonomy" id="47775"/>
    <lineage>
        <taxon>Eukaryota</taxon>
        <taxon>Viridiplantae</taxon>
        <taxon>Chlorophyta</taxon>
        <taxon>core chlorophytes</taxon>
        <taxon>Chlorophyceae</taxon>
        <taxon>CS clade</taxon>
        <taxon>Chlamydomonadales</taxon>
        <taxon>Astrephomenaceae</taxon>
        <taxon>Astrephomene</taxon>
    </lineage>
</organism>
<proteinExistence type="predicted"/>
<gene>
    <name evidence="2" type="ORF">Agub_g2366</name>
</gene>
<evidence type="ECO:0000256" key="1">
    <source>
        <dbReference type="SAM" id="MobiDB-lite"/>
    </source>
</evidence>
<dbReference type="Proteomes" id="UP001054857">
    <property type="component" value="Unassembled WGS sequence"/>
</dbReference>
<evidence type="ECO:0000313" key="3">
    <source>
        <dbReference type="Proteomes" id="UP001054857"/>
    </source>
</evidence>
<protein>
    <submittedName>
        <fullName evidence="2">Uncharacterized protein</fullName>
    </submittedName>
</protein>
<dbReference type="EMBL" id="BMAR01000002">
    <property type="protein sequence ID" value="GFR41636.1"/>
    <property type="molecule type" value="Genomic_DNA"/>
</dbReference>
<accession>A0AAD3DGY4</accession>
<dbReference type="InterPro" id="IPR021518">
    <property type="entry name" value="DUF3181"/>
</dbReference>
<dbReference type="Pfam" id="PF11378">
    <property type="entry name" value="DUF3181"/>
    <property type="match status" value="1"/>
</dbReference>
<sequence>MLTLRTQPASLRGQRRCVGGQLPGFPIQSHACLSGPVVLLPTVPHAAPAKQQQQHRLQHTMKHPRGPAPTRGLGKDAVDGWLDITKLVAGGGGAKTPYEDFASAIGRDIYVDIAGWHLYLRDMGAGIPGSSLKMSQALAQQLGPQLNKGLREADVEGLLRKVPVKLGAGKLKASLYDVMPPFCVADLARLCEEFGRR</sequence>
<dbReference type="AlphaFoldDB" id="A0AAD3DGY4"/>
<comment type="caution">
    <text evidence="2">The sequence shown here is derived from an EMBL/GenBank/DDBJ whole genome shotgun (WGS) entry which is preliminary data.</text>
</comment>